<name>T1GCK4_MEGSC</name>
<evidence type="ECO:0000256" key="2">
    <source>
        <dbReference type="SAM" id="MobiDB-lite"/>
    </source>
</evidence>
<protein>
    <submittedName>
        <fullName evidence="3">Uncharacterized protein</fullName>
    </submittedName>
</protein>
<feature type="compositionally biased region" description="Basic and acidic residues" evidence="2">
    <location>
        <begin position="208"/>
        <end position="219"/>
    </location>
</feature>
<dbReference type="InterPro" id="IPR000408">
    <property type="entry name" value="Reg_chr_condens"/>
</dbReference>
<evidence type="ECO:0000256" key="1">
    <source>
        <dbReference type="PROSITE-ProRule" id="PRU00235"/>
    </source>
</evidence>
<evidence type="ECO:0000313" key="3">
    <source>
        <dbReference type="EnsemblMetazoa" id="MESCA001019-PA"/>
    </source>
</evidence>
<dbReference type="EnsemblMetazoa" id="MESCA001019-RA">
    <property type="protein sequence ID" value="MESCA001019-PA"/>
    <property type="gene ID" value="MESCA001019"/>
</dbReference>
<accession>T1GCK4</accession>
<dbReference type="OMA" id="TIVQMEC"/>
<dbReference type="SUPFAM" id="SSF50985">
    <property type="entry name" value="RCC1/BLIP-II"/>
    <property type="match status" value="1"/>
</dbReference>
<dbReference type="PROSITE" id="PS50012">
    <property type="entry name" value="RCC1_3"/>
    <property type="match status" value="2"/>
</dbReference>
<reference evidence="3" key="2">
    <citation type="submission" date="2015-06" db="UniProtKB">
        <authorList>
            <consortium name="EnsemblMetazoa"/>
        </authorList>
    </citation>
    <scope>IDENTIFICATION</scope>
</reference>
<dbReference type="InterPro" id="IPR009091">
    <property type="entry name" value="RCC1/BLIP-II"/>
</dbReference>
<dbReference type="Gene3D" id="2.130.10.30">
    <property type="entry name" value="Regulator of chromosome condensation 1/beta-lactamase-inhibitor protein II"/>
    <property type="match status" value="1"/>
</dbReference>
<feature type="repeat" description="RCC1" evidence="1">
    <location>
        <begin position="126"/>
        <end position="196"/>
    </location>
</feature>
<proteinExistence type="predicted"/>
<dbReference type="Pfam" id="PF00415">
    <property type="entry name" value="RCC1"/>
    <property type="match status" value="2"/>
</dbReference>
<dbReference type="PRINTS" id="PR00633">
    <property type="entry name" value="RCCNDNSATION"/>
</dbReference>
<feature type="region of interest" description="Disordered" evidence="2">
    <location>
        <begin position="180"/>
        <end position="280"/>
    </location>
</feature>
<dbReference type="HOGENOM" id="CLU_910811_0_0_1"/>
<feature type="compositionally biased region" description="Low complexity" evidence="2">
    <location>
        <begin position="180"/>
        <end position="196"/>
    </location>
</feature>
<dbReference type="Proteomes" id="UP000015102">
    <property type="component" value="Unassembled WGS sequence"/>
</dbReference>
<dbReference type="EMBL" id="CAQQ02161306">
    <property type="status" value="NOT_ANNOTATED_CDS"/>
    <property type="molecule type" value="Genomic_DNA"/>
</dbReference>
<dbReference type="AlphaFoldDB" id="T1GCK4"/>
<feature type="repeat" description="RCC1" evidence="1">
    <location>
        <begin position="74"/>
        <end position="125"/>
    </location>
</feature>
<dbReference type="PROSITE" id="PS00626">
    <property type="entry name" value="RCC1_2"/>
    <property type="match status" value="2"/>
</dbReference>
<dbReference type="InterPro" id="IPR052830">
    <property type="entry name" value="RCC1_domain-containing"/>
</dbReference>
<sequence length="306" mass="33345">LRKRNIFGEIQTNGFPVDEDSIEHISCGSIFSVAVTRNNNVYNIPTKIFEFPKDERITQLASGFEHALALNANGDVYSWGEGLRGQLGDDSMKMRLVPAKVEPLAGIKIVSISAGGWHSAAVSSFGDVYLWGFNSHGQLGISLYKNSSNSENLIKNPSVYSIPQLVDLVCSCKKQETQQTTEAASADTESESTSQSKPEEEPSTISDSTEKIEDTKETTDSGMPLAENTNADSKETTDSEMPLAESSSTENRENIEENMENTSKDSNIQDAQSSKESQSNCNVIKAFCGSRHTIVQMECGKLFSVG</sequence>
<reference evidence="4" key="1">
    <citation type="submission" date="2013-02" db="EMBL/GenBank/DDBJ databases">
        <authorList>
            <person name="Hughes D."/>
        </authorList>
    </citation>
    <scope>NUCLEOTIDE SEQUENCE</scope>
    <source>
        <strain>Durham</strain>
        <strain evidence="4">NC isolate 2 -- Noor lab</strain>
    </source>
</reference>
<dbReference type="PANTHER" id="PTHR46849">
    <property type="entry name" value="RCC1 DOMAIN-CONTAINING PROTEIN 1"/>
    <property type="match status" value="1"/>
</dbReference>
<dbReference type="PANTHER" id="PTHR46849:SF1">
    <property type="entry name" value="RCC1 DOMAIN-CONTAINING PROTEIN 1"/>
    <property type="match status" value="1"/>
</dbReference>
<organism evidence="3 4">
    <name type="scientific">Megaselia scalaris</name>
    <name type="common">Humpbacked fly</name>
    <name type="synonym">Phora scalaris</name>
    <dbReference type="NCBI Taxonomy" id="36166"/>
    <lineage>
        <taxon>Eukaryota</taxon>
        <taxon>Metazoa</taxon>
        <taxon>Ecdysozoa</taxon>
        <taxon>Arthropoda</taxon>
        <taxon>Hexapoda</taxon>
        <taxon>Insecta</taxon>
        <taxon>Pterygota</taxon>
        <taxon>Neoptera</taxon>
        <taxon>Endopterygota</taxon>
        <taxon>Diptera</taxon>
        <taxon>Brachycera</taxon>
        <taxon>Muscomorpha</taxon>
        <taxon>Platypezoidea</taxon>
        <taxon>Phoridae</taxon>
        <taxon>Megaseliini</taxon>
        <taxon>Megaselia</taxon>
    </lineage>
</organism>
<feature type="compositionally biased region" description="Polar residues" evidence="2">
    <location>
        <begin position="264"/>
        <end position="280"/>
    </location>
</feature>
<keyword evidence="4" id="KW-1185">Reference proteome</keyword>
<dbReference type="STRING" id="36166.T1GCK4"/>
<evidence type="ECO:0000313" key="4">
    <source>
        <dbReference type="Proteomes" id="UP000015102"/>
    </source>
</evidence>